<keyword evidence="2 6" id="KW-0808">Transferase</keyword>
<evidence type="ECO:0000313" key="7">
    <source>
        <dbReference type="Proteomes" id="UP000295075"/>
    </source>
</evidence>
<sequence length="339" mass="35844">MSIGLWCGVEAVALLIRAGDAIAAAAAGTAKRTERRVKPGIECTPNCDRRDRPHPVTSSSICLASDEDDNTPGFEPLGLPEGDVVGSVRSTPGSRRATGARLDASGNEGDGMETYATLAGRYDQWNLSVAGQFQQDVVLAEVGGLAGRTVLDVGCGTGFYSRLWAAQGADRVVGVDLSEEMIAIAESVPGEIEYLLGDATRGAQDGRFDLVTAMWLVNHAETRADLDAMLKGFAVAGDDLLLVTANADADWDVLSTQNPQYGVQQHPNGPAVDGRQPYEATIFYIGGSFSFQSGSWATDVLIEGLHAAGYDTVRRIVPGGRDVPTELADKPPFMILRAS</sequence>
<keyword evidence="3" id="KW-0949">S-adenosyl-L-methionine</keyword>
<dbReference type="InterPro" id="IPR029063">
    <property type="entry name" value="SAM-dependent_MTases_sf"/>
</dbReference>
<proteinExistence type="predicted"/>
<dbReference type="Proteomes" id="UP000295075">
    <property type="component" value="Unassembled WGS sequence"/>
</dbReference>
<dbReference type="GO" id="GO:0032259">
    <property type="term" value="P:methylation"/>
    <property type="evidence" value="ECO:0007669"/>
    <property type="project" value="UniProtKB-KW"/>
</dbReference>
<protein>
    <submittedName>
        <fullName evidence="6">Methyltransferase domain-containing protein</fullName>
    </submittedName>
</protein>
<gene>
    <name evidence="6" type="ORF">E1261_10985</name>
</gene>
<dbReference type="CDD" id="cd02440">
    <property type="entry name" value="AdoMet_MTases"/>
    <property type="match status" value="1"/>
</dbReference>
<keyword evidence="7" id="KW-1185">Reference proteome</keyword>
<reference evidence="6 7" key="1">
    <citation type="submission" date="2019-03" db="EMBL/GenBank/DDBJ databases">
        <title>Draft genome sequences of novel Actinobacteria.</title>
        <authorList>
            <person name="Sahin N."/>
            <person name="Ay H."/>
            <person name="Saygin H."/>
        </authorList>
    </citation>
    <scope>NUCLEOTIDE SEQUENCE [LARGE SCALE GENOMIC DNA]</scope>
    <source>
        <strain evidence="6 7">JCM 30547</strain>
    </source>
</reference>
<organism evidence="6 7">
    <name type="scientific">Kribbella albertanoniae</name>
    <dbReference type="NCBI Taxonomy" id="1266829"/>
    <lineage>
        <taxon>Bacteria</taxon>
        <taxon>Bacillati</taxon>
        <taxon>Actinomycetota</taxon>
        <taxon>Actinomycetes</taxon>
        <taxon>Propionibacteriales</taxon>
        <taxon>Kribbellaceae</taxon>
        <taxon>Kribbella</taxon>
    </lineage>
</organism>
<comment type="caution">
    <text evidence="6">The sequence shown here is derived from an EMBL/GenBank/DDBJ whole genome shotgun (WGS) entry which is preliminary data.</text>
</comment>
<feature type="domain" description="Methyltransferase" evidence="5">
    <location>
        <begin position="150"/>
        <end position="232"/>
    </location>
</feature>
<dbReference type="PANTHER" id="PTHR43464:SF19">
    <property type="entry name" value="UBIQUINONE BIOSYNTHESIS O-METHYLTRANSFERASE, MITOCHONDRIAL"/>
    <property type="match status" value="1"/>
</dbReference>
<dbReference type="SUPFAM" id="SSF53335">
    <property type="entry name" value="S-adenosyl-L-methionine-dependent methyltransferases"/>
    <property type="match status" value="1"/>
</dbReference>
<keyword evidence="1 6" id="KW-0489">Methyltransferase</keyword>
<evidence type="ECO:0000259" key="5">
    <source>
        <dbReference type="Pfam" id="PF13649"/>
    </source>
</evidence>
<feature type="region of interest" description="Disordered" evidence="4">
    <location>
        <begin position="44"/>
        <end position="67"/>
    </location>
</feature>
<evidence type="ECO:0000256" key="2">
    <source>
        <dbReference type="ARBA" id="ARBA00022679"/>
    </source>
</evidence>
<dbReference type="GO" id="GO:0008168">
    <property type="term" value="F:methyltransferase activity"/>
    <property type="evidence" value="ECO:0007669"/>
    <property type="project" value="UniProtKB-KW"/>
</dbReference>
<dbReference type="EMBL" id="SMKA01000033">
    <property type="protein sequence ID" value="TDC31443.1"/>
    <property type="molecule type" value="Genomic_DNA"/>
</dbReference>
<feature type="region of interest" description="Disordered" evidence="4">
    <location>
        <begin position="88"/>
        <end position="108"/>
    </location>
</feature>
<evidence type="ECO:0000256" key="4">
    <source>
        <dbReference type="SAM" id="MobiDB-lite"/>
    </source>
</evidence>
<accession>A0A4R4Q929</accession>
<dbReference type="InterPro" id="IPR041698">
    <property type="entry name" value="Methyltransf_25"/>
</dbReference>
<evidence type="ECO:0000256" key="1">
    <source>
        <dbReference type="ARBA" id="ARBA00022603"/>
    </source>
</evidence>
<evidence type="ECO:0000256" key="3">
    <source>
        <dbReference type="ARBA" id="ARBA00022691"/>
    </source>
</evidence>
<dbReference type="OrthoDB" id="6064711at2"/>
<dbReference type="AlphaFoldDB" id="A0A4R4Q929"/>
<evidence type="ECO:0000313" key="6">
    <source>
        <dbReference type="EMBL" id="TDC31443.1"/>
    </source>
</evidence>
<name>A0A4R4Q929_9ACTN</name>
<dbReference type="Pfam" id="PF13649">
    <property type="entry name" value="Methyltransf_25"/>
    <property type="match status" value="1"/>
</dbReference>
<dbReference type="PANTHER" id="PTHR43464">
    <property type="entry name" value="METHYLTRANSFERASE"/>
    <property type="match status" value="1"/>
</dbReference>
<dbReference type="Gene3D" id="3.40.50.150">
    <property type="entry name" value="Vaccinia Virus protein VP39"/>
    <property type="match status" value="1"/>
</dbReference>